<gene>
    <name evidence="3" type="ORF">DVH21_16970</name>
</gene>
<evidence type="ECO:0000313" key="3">
    <source>
        <dbReference type="EMBL" id="AXH91481.1"/>
    </source>
</evidence>
<protein>
    <recommendedName>
        <fullName evidence="2">Plasmid pRiA4b Orf3-like domain-containing protein</fullName>
    </recommendedName>
</protein>
<accession>A0A6N3K0N0</accession>
<proteinExistence type="predicted"/>
<feature type="domain" description="Plasmid pRiA4b Orf3-like" evidence="2">
    <location>
        <begin position="58"/>
        <end position="144"/>
    </location>
</feature>
<organism evidence="3 4">
    <name type="scientific">Micromonospora aurantiaca</name>
    <name type="common">nom. illeg.</name>
    <dbReference type="NCBI Taxonomy" id="47850"/>
    <lineage>
        <taxon>Bacteria</taxon>
        <taxon>Bacillati</taxon>
        <taxon>Actinomycetota</taxon>
        <taxon>Actinomycetes</taxon>
        <taxon>Micromonosporales</taxon>
        <taxon>Micromonosporaceae</taxon>
        <taxon>Micromonospora</taxon>
    </lineage>
</organism>
<feature type="region of interest" description="Disordered" evidence="1">
    <location>
        <begin position="174"/>
        <end position="210"/>
    </location>
</feature>
<evidence type="ECO:0000313" key="4">
    <source>
        <dbReference type="Proteomes" id="UP000253958"/>
    </source>
</evidence>
<name>A0A6N3K0N0_9ACTN</name>
<dbReference type="Proteomes" id="UP000253958">
    <property type="component" value="Chromosome"/>
</dbReference>
<dbReference type="InterPro" id="IPR012912">
    <property type="entry name" value="Plasmid_pRiA4b_Orf3-like"/>
</dbReference>
<dbReference type="EMBL" id="CP031263">
    <property type="protein sequence ID" value="AXH91481.1"/>
    <property type="molecule type" value="Genomic_DNA"/>
</dbReference>
<sequence>MSSLGFWPPAASEGGAAGSVLCAAGDGGGAVARTWLSIRVELVSGRGEDFWPRPGRIFAAARTHTFEQFGAAIDDAFGRWDLAHLRLFTLADETPVCSFQVREEAPDGAVDSDKTKLSRLTPGEQLAYVFDMGDDWAHLCTVDEQRIDPLEQLGFVPTEPTPYWGWGNLPDQYGRRWDGDDDESPMPKPPKNPLRDLPPILPWWGPRRRG</sequence>
<evidence type="ECO:0000259" key="2">
    <source>
        <dbReference type="Pfam" id="PF07929"/>
    </source>
</evidence>
<evidence type="ECO:0000256" key="1">
    <source>
        <dbReference type="SAM" id="MobiDB-lite"/>
    </source>
</evidence>
<dbReference type="Gene3D" id="3.10.290.30">
    <property type="entry name" value="MM3350-like"/>
    <property type="match status" value="1"/>
</dbReference>
<dbReference type="InterPro" id="IPR024047">
    <property type="entry name" value="MM3350-like_sf"/>
</dbReference>
<dbReference type="SUPFAM" id="SSF159941">
    <property type="entry name" value="MM3350-like"/>
    <property type="match status" value="1"/>
</dbReference>
<dbReference type="AlphaFoldDB" id="A0A6N3K0N0"/>
<reference evidence="3 4" key="1">
    <citation type="submission" date="2018-07" db="EMBL/GenBank/DDBJ databases">
        <authorList>
            <person name="Ye Y."/>
        </authorList>
    </citation>
    <scope>NUCLEOTIDE SEQUENCE [LARGE SCALE GENOMIC DNA]</scope>
    <source>
        <strain evidence="4">H14(2018)</strain>
    </source>
</reference>
<dbReference type="Pfam" id="PF07929">
    <property type="entry name" value="PRiA4_ORF3"/>
    <property type="match status" value="1"/>
</dbReference>
<reference evidence="3 4" key="2">
    <citation type="submission" date="2018-08" db="EMBL/GenBank/DDBJ databases">
        <title>Streptomyces kandeliansis sp. nov., an endophytic bacterium isolated from mangrove plant.</title>
        <authorList>
            <person name="Wang R."/>
        </authorList>
    </citation>
    <scope>NUCLEOTIDE SEQUENCE [LARGE SCALE GENOMIC DNA]</scope>
    <source>
        <strain evidence="4">H14(2018)</strain>
    </source>
</reference>